<proteinExistence type="predicted"/>
<sequence length="212" mass="22583">MFKFIRRVSTSLLPRPDRPWRDDATSNAPTIGRKRRFSLTDRDDEDEPASSGAKRAKGESMEVENASLSAEESASQKEGEDVKSVTRGVEEVELDDSKKDSESMLQPEGIPLPASPRATPQPEAQSPETNADGEVPAQDESKSQEDGDSDSVASSSGNVEDVGDAEAKDAVATADTSAEPTLEDPLPEDDSRPAVAPVATASDDNSNPQPEE</sequence>
<keyword evidence="2" id="KW-1185">Reference proteome</keyword>
<dbReference type="EMBL" id="MU266354">
    <property type="protein sequence ID" value="KAH7928378.1"/>
    <property type="molecule type" value="Genomic_DNA"/>
</dbReference>
<reference evidence="1" key="1">
    <citation type="journal article" date="2021" name="New Phytol.">
        <title>Evolutionary innovations through gain and loss of genes in the ectomycorrhizal Boletales.</title>
        <authorList>
            <person name="Wu G."/>
            <person name="Miyauchi S."/>
            <person name="Morin E."/>
            <person name="Kuo A."/>
            <person name="Drula E."/>
            <person name="Varga T."/>
            <person name="Kohler A."/>
            <person name="Feng B."/>
            <person name="Cao Y."/>
            <person name="Lipzen A."/>
            <person name="Daum C."/>
            <person name="Hundley H."/>
            <person name="Pangilinan J."/>
            <person name="Johnson J."/>
            <person name="Barry K."/>
            <person name="LaButti K."/>
            <person name="Ng V."/>
            <person name="Ahrendt S."/>
            <person name="Min B."/>
            <person name="Choi I.G."/>
            <person name="Park H."/>
            <person name="Plett J.M."/>
            <person name="Magnuson J."/>
            <person name="Spatafora J.W."/>
            <person name="Nagy L.G."/>
            <person name="Henrissat B."/>
            <person name="Grigoriev I.V."/>
            <person name="Yang Z.L."/>
            <person name="Xu J."/>
            <person name="Martin F.M."/>
        </authorList>
    </citation>
    <scope>NUCLEOTIDE SEQUENCE</scope>
    <source>
        <strain evidence="1">KUC20120723A-06</strain>
    </source>
</reference>
<comment type="caution">
    <text evidence="1">The sequence shown here is derived from an EMBL/GenBank/DDBJ whole genome shotgun (WGS) entry which is preliminary data.</text>
</comment>
<accession>A0ACB8BU42</accession>
<protein>
    <submittedName>
        <fullName evidence="1">Uncharacterized protein</fullName>
    </submittedName>
</protein>
<name>A0ACB8BU42_9AGAM</name>
<gene>
    <name evidence="1" type="ORF">BV22DRAFT_1192926</name>
</gene>
<organism evidence="1 2">
    <name type="scientific">Leucogyrophana mollusca</name>
    <dbReference type="NCBI Taxonomy" id="85980"/>
    <lineage>
        <taxon>Eukaryota</taxon>
        <taxon>Fungi</taxon>
        <taxon>Dikarya</taxon>
        <taxon>Basidiomycota</taxon>
        <taxon>Agaricomycotina</taxon>
        <taxon>Agaricomycetes</taxon>
        <taxon>Agaricomycetidae</taxon>
        <taxon>Boletales</taxon>
        <taxon>Boletales incertae sedis</taxon>
        <taxon>Leucogyrophana</taxon>
    </lineage>
</organism>
<evidence type="ECO:0000313" key="1">
    <source>
        <dbReference type="EMBL" id="KAH7928378.1"/>
    </source>
</evidence>
<evidence type="ECO:0000313" key="2">
    <source>
        <dbReference type="Proteomes" id="UP000790709"/>
    </source>
</evidence>
<dbReference type="Proteomes" id="UP000790709">
    <property type="component" value="Unassembled WGS sequence"/>
</dbReference>